<keyword evidence="3 7" id="KW-0812">Transmembrane</keyword>
<feature type="transmembrane region" description="Helical" evidence="7">
    <location>
        <begin position="167"/>
        <end position="187"/>
    </location>
</feature>
<dbReference type="OrthoDB" id="10062876at2759"/>
<evidence type="ECO:0000256" key="4">
    <source>
        <dbReference type="ARBA" id="ARBA00022970"/>
    </source>
</evidence>
<evidence type="ECO:0000313" key="9">
    <source>
        <dbReference type="EMBL" id="KZT60255.1"/>
    </source>
</evidence>
<feature type="transmembrane region" description="Helical" evidence="7">
    <location>
        <begin position="193"/>
        <end position="213"/>
    </location>
</feature>
<dbReference type="PANTHER" id="PTHR43341:SF18">
    <property type="entry name" value="AMINO ACID PERMEASE_ SLC12A DOMAIN-CONTAINING PROTEIN"/>
    <property type="match status" value="1"/>
</dbReference>
<organism evidence="9 10">
    <name type="scientific">Calocera cornea HHB12733</name>
    <dbReference type="NCBI Taxonomy" id="1353952"/>
    <lineage>
        <taxon>Eukaryota</taxon>
        <taxon>Fungi</taxon>
        <taxon>Dikarya</taxon>
        <taxon>Basidiomycota</taxon>
        <taxon>Agaricomycotina</taxon>
        <taxon>Dacrymycetes</taxon>
        <taxon>Dacrymycetales</taxon>
        <taxon>Dacrymycetaceae</taxon>
        <taxon>Calocera</taxon>
    </lineage>
</organism>
<feature type="domain" description="Amino acid permease/ SLC12A" evidence="8">
    <location>
        <begin position="57"/>
        <end position="521"/>
    </location>
</feature>
<evidence type="ECO:0000256" key="6">
    <source>
        <dbReference type="ARBA" id="ARBA00023136"/>
    </source>
</evidence>
<reference evidence="9 10" key="1">
    <citation type="journal article" date="2016" name="Mol. Biol. Evol.">
        <title>Comparative Genomics of Early-Diverging Mushroom-Forming Fungi Provides Insights into the Origins of Lignocellulose Decay Capabilities.</title>
        <authorList>
            <person name="Nagy L.G."/>
            <person name="Riley R."/>
            <person name="Tritt A."/>
            <person name="Adam C."/>
            <person name="Daum C."/>
            <person name="Floudas D."/>
            <person name="Sun H."/>
            <person name="Yadav J.S."/>
            <person name="Pangilinan J."/>
            <person name="Larsson K.H."/>
            <person name="Matsuura K."/>
            <person name="Barry K."/>
            <person name="Labutti K."/>
            <person name="Kuo R."/>
            <person name="Ohm R.A."/>
            <person name="Bhattacharya S.S."/>
            <person name="Shirouzu T."/>
            <person name="Yoshinaga Y."/>
            <person name="Martin F.M."/>
            <person name="Grigoriev I.V."/>
            <person name="Hibbett D.S."/>
        </authorList>
    </citation>
    <scope>NUCLEOTIDE SEQUENCE [LARGE SCALE GENOMIC DNA]</scope>
    <source>
        <strain evidence="9 10">HHB12733</strain>
    </source>
</reference>
<feature type="transmembrane region" description="Helical" evidence="7">
    <location>
        <begin position="426"/>
        <end position="444"/>
    </location>
</feature>
<dbReference type="GO" id="GO:0015171">
    <property type="term" value="F:amino acid transmembrane transporter activity"/>
    <property type="evidence" value="ECO:0007669"/>
    <property type="project" value="TreeGrafter"/>
</dbReference>
<dbReference type="FunFam" id="1.20.1740.10:FF:000006">
    <property type="entry name" value="General amino acid permease"/>
    <property type="match status" value="1"/>
</dbReference>
<feature type="transmembrane region" description="Helical" evidence="7">
    <location>
        <begin position="498"/>
        <end position="516"/>
    </location>
</feature>
<evidence type="ECO:0000256" key="1">
    <source>
        <dbReference type="ARBA" id="ARBA00004141"/>
    </source>
</evidence>
<evidence type="ECO:0000256" key="7">
    <source>
        <dbReference type="SAM" id="Phobius"/>
    </source>
</evidence>
<dbReference type="STRING" id="1353952.A0A165I8D0"/>
<dbReference type="InParanoid" id="A0A165I8D0"/>
<evidence type="ECO:0000256" key="5">
    <source>
        <dbReference type="ARBA" id="ARBA00022989"/>
    </source>
</evidence>
<keyword evidence="2" id="KW-0813">Transport</keyword>
<accession>A0A165I8D0</accession>
<feature type="transmembrane region" description="Helical" evidence="7">
    <location>
        <begin position="387"/>
        <end position="406"/>
    </location>
</feature>
<feature type="transmembrane region" description="Helical" evidence="7">
    <location>
        <begin position="289"/>
        <end position="308"/>
    </location>
</feature>
<dbReference type="Proteomes" id="UP000076842">
    <property type="component" value="Unassembled WGS sequence"/>
</dbReference>
<dbReference type="InterPro" id="IPR004841">
    <property type="entry name" value="AA-permease/SLC12A_dom"/>
</dbReference>
<keyword evidence="5 7" id="KW-1133">Transmembrane helix</keyword>
<dbReference type="PIRSF" id="PIRSF006060">
    <property type="entry name" value="AA_transporter"/>
    <property type="match status" value="1"/>
</dbReference>
<feature type="transmembrane region" description="Helical" evidence="7">
    <location>
        <begin position="86"/>
        <end position="106"/>
    </location>
</feature>
<keyword evidence="4" id="KW-0029">Amino-acid transport</keyword>
<dbReference type="Pfam" id="PF00324">
    <property type="entry name" value="AA_permease"/>
    <property type="match status" value="1"/>
</dbReference>
<keyword evidence="10" id="KW-1185">Reference proteome</keyword>
<dbReference type="GO" id="GO:0016020">
    <property type="term" value="C:membrane"/>
    <property type="evidence" value="ECO:0007669"/>
    <property type="project" value="UniProtKB-SubCell"/>
</dbReference>
<keyword evidence="6 7" id="KW-0472">Membrane</keyword>
<dbReference type="InterPro" id="IPR050524">
    <property type="entry name" value="APC_YAT"/>
</dbReference>
<comment type="subcellular location">
    <subcellularLocation>
        <location evidence="1">Membrane</location>
        <topology evidence="1">Multi-pass membrane protein</topology>
    </subcellularLocation>
</comment>
<protein>
    <recommendedName>
        <fullName evidence="8">Amino acid permease/ SLC12A domain-containing protein</fullName>
    </recommendedName>
</protein>
<feature type="transmembrane region" description="Helical" evidence="7">
    <location>
        <begin position="336"/>
        <end position="356"/>
    </location>
</feature>
<gene>
    <name evidence="9" type="ORF">CALCODRAFT_429636</name>
</gene>
<dbReference type="Gene3D" id="1.20.1740.10">
    <property type="entry name" value="Amino acid/polyamine transporter I"/>
    <property type="match status" value="1"/>
</dbReference>
<dbReference type="AlphaFoldDB" id="A0A165I8D0"/>
<dbReference type="EMBL" id="KV423932">
    <property type="protein sequence ID" value="KZT60255.1"/>
    <property type="molecule type" value="Genomic_DNA"/>
</dbReference>
<name>A0A165I8D0_9BASI</name>
<sequence>MSVDLNHLELNHLGVNSFADHSVGTHRIGSNIKIEESDDIAEFEEKKVLKRGLKQRHIQMIALAGTIGTGLFLGSGGAIVDGGPAGAFMGYLFVGIFIAGVVISIAEMSALVPLSGGVVRHSHYFFDPALSFAQGWNTVYSTLMTLPAEITAAAVIIDFWTTKISNAVWITILGLLLFISNLFFVRVYGELEFTFAMLKIMLIVGLIIMGLVVDLGGGPDHTRIGFLYWENPGPFVQYLGIEGSWGKFLGFWATFANAAYAYSGIESISVAAAETHNPRHAIPKAAKRIFFRILLFYVLSILVVSMIVPSNDPDLLNPGANVGAALSPFVIAANRAGISVLPHIINAIVLTSAWSSGNSGMLNGSRALYGLAIEGHAPPFFKMVNRFGIPWVAVCTIGAFILLAYMSVSDNASLVFSWFQDLVGSAALVLWIVICMVYLRFYYGCKAQGIDRHRELPWAGPLQPYAAWTSAIAFSVILITGGFPVFTTGNWNSQKFVGSYFNIPLIFILYFGYKFTRRTKIVPLMEMPIRDFIQVAEDNPERPDPPVKGWARLGFLWS</sequence>
<evidence type="ECO:0000313" key="10">
    <source>
        <dbReference type="Proteomes" id="UP000076842"/>
    </source>
</evidence>
<feature type="transmembrane region" description="Helical" evidence="7">
    <location>
        <begin position="60"/>
        <end position="80"/>
    </location>
</feature>
<evidence type="ECO:0000256" key="3">
    <source>
        <dbReference type="ARBA" id="ARBA00022692"/>
    </source>
</evidence>
<evidence type="ECO:0000256" key="2">
    <source>
        <dbReference type="ARBA" id="ARBA00022448"/>
    </source>
</evidence>
<evidence type="ECO:0000259" key="8">
    <source>
        <dbReference type="Pfam" id="PF00324"/>
    </source>
</evidence>
<feature type="transmembrane region" description="Helical" evidence="7">
    <location>
        <begin position="465"/>
        <end position="486"/>
    </location>
</feature>
<dbReference type="PANTHER" id="PTHR43341">
    <property type="entry name" value="AMINO ACID PERMEASE"/>
    <property type="match status" value="1"/>
</dbReference>
<proteinExistence type="predicted"/>